<dbReference type="PANTHER" id="PTHR12302">
    <property type="entry name" value="EBNA2 BINDING PROTEIN P100"/>
    <property type="match status" value="1"/>
</dbReference>
<keyword evidence="4" id="KW-0812">Transmembrane</keyword>
<evidence type="ECO:0000256" key="1">
    <source>
        <dbReference type="ARBA" id="ARBA00022722"/>
    </source>
</evidence>
<keyword evidence="2" id="KW-0255">Endonuclease</keyword>
<dbReference type="Pfam" id="PF00565">
    <property type="entry name" value="SNase"/>
    <property type="match status" value="1"/>
</dbReference>
<dbReference type="OrthoDB" id="6867997at2"/>
<name>A0A380MR08_9GAMM</name>
<keyword evidence="3 6" id="KW-0378">Hydrolase</keyword>
<evidence type="ECO:0000256" key="2">
    <source>
        <dbReference type="ARBA" id="ARBA00022759"/>
    </source>
</evidence>
<evidence type="ECO:0000313" key="7">
    <source>
        <dbReference type="Proteomes" id="UP000254601"/>
    </source>
</evidence>
<evidence type="ECO:0000256" key="4">
    <source>
        <dbReference type="SAM" id="Phobius"/>
    </source>
</evidence>
<dbReference type="Gene3D" id="2.40.50.90">
    <property type="match status" value="1"/>
</dbReference>
<keyword evidence="4" id="KW-0472">Membrane</keyword>
<gene>
    <name evidence="6" type="primary">nucH_1</name>
    <name evidence="6" type="ORF">NCTC13337_00924</name>
</gene>
<sequence length="206" mass="24626">MKNTNKNAQRPYWALFLFPFKLFQKLFLNFQSSIPVWSYSGLIIIIFTILYPPTSYSKKSYPFSKRESKTTCFLQKVIDGDTVIAICDKRHLHIRLQGIDAPESLQYPWGKQSTLALQKYLPNKFYLQPTGIDKYKRQLGILYNQNHENINLKMVKTGWAFAYRYKNTEKKYKDAEKFAKKHKLGFWGQKKQPILPNIWRRYHLHY</sequence>
<keyword evidence="7" id="KW-1185">Reference proteome</keyword>
<dbReference type="PANTHER" id="PTHR12302:SF3">
    <property type="entry name" value="SERINE_THREONINE-PROTEIN KINASE 31"/>
    <property type="match status" value="1"/>
</dbReference>
<reference evidence="6 7" key="1">
    <citation type="submission" date="2018-06" db="EMBL/GenBank/DDBJ databases">
        <authorList>
            <consortium name="Pathogen Informatics"/>
            <person name="Doyle S."/>
        </authorList>
    </citation>
    <scope>NUCLEOTIDE SEQUENCE [LARGE SCALE GENOMIC DNA]</scope>
    <source>
        <strain evidence="6 7">NCTC13337</strain>
    </source>
</reference>
<dbReference type="InterPro" id="IPR016071">
    <property type="entry name" value="Staphylococal_nuclease_OB-fold"/>
</dbReference>
<dbReference type="SUPFAM" id="SSF50199">
    <property type="entry name" value="Staphylococcal nuclease"/>
    <property type="match status" value="1"/>
</dbReference>
<feature type="domain" description="TNase-like" evidence="5">
    <location>
        <begin position="68"/>
        <end position="189"/>
    </location>
</feature>
<protein>
    <submittedName>
        <fullName evidence="6">Thermonuclease</fullName>
        <ecNumber evidence="6">3.1.31.1</ecNumber>
    </submittedName>
</protein>
<dbReference type="SMART" id="SM00318">
    <property type="entry name" value="SNc"/>
    <property type="match status" value="1"/>
</dbReference>
<dbReference type="EMBL" id="UHIC01000001">
    <property type="protein sequence ID" value="SUO94752.1"/>
    <property type="molecule type" value="Genomic_DNA"/>
</dbReference>
<keyword evidence="1" id="KW-0540">Nuclease</keyword>
<evidence type="ECO:0000313" key="6">
    <source>
        <dbReference type="EMBL" id="SUO94752.1"/>
    </source>
</evidence>
<proteinExistence type="predicted"/>
<accession>A0A380MR08</accession>
<dbReference type="AlphaFoldDB" id="A0A380MR08"/>
<dbReference type="PROSITE" id="PS50830">
    <property type="entry name" value="TNASE_3"/>
    <property type="match status" value="1"/>
</dbReference>
<dbReference type="Proteomes" id="UP000254601">
    <property type="component" value="Unassembled WGS sequence"/>
</dbReference>
<organism evidence="6 7">
    <name type="scientific">Suttonella ornithocola</name>
    <dbReference type="NCBI Taxonomy" id="279832"/>
    <lineage>
        <taxon>Bacteria</taxon>
        <taxon>Pseudomonadati</taxon>
        <taxon>Pseudomonadota</taxon>
        <taxon>Gammaproteobacteria</taxon>
        <taxon>Cardiobacteriales</taxon>
        <taxon>Cardiobacteriaceae</taxon>
        <taxon>Suttonella</taxon>
    </lineage>
</organism>
<dbReference type="EC" id="3.1.31.1" evidence="6"/>
<evidence type="ECO:0000259" key="5">
    <source>
        <dbReference type="PROSITE" id="PS50830"/>
    </source>
</evidence>
<dbReference type="InterPro" id="IPR035437">
    <property type="entry name" value="SNase_OB-fold_sf"/>
</dbReference>
<evidence type="ECO:0000256" key="3">
    <source>
        <dbReference type="ARBA" id="ARBA00022801"/>
    </source>
</evidence>
<dbReference type="RefSeq" id="WP_115305926.1">
    <property type="nucleotide sequence ID" value="NZ_UHIC01000001.1"/>
</dbReference>
<dbReference type="GO" id="GO:1990599">
    <property type="term" value="F:3' overhang single-stranded DNA endodeoxyribonuclease activity"/>
    <property type="evidence" value="ECO:0007669"/>
    <property type="project" value="UniProtKB-EC"/>
</dbReference>
<feature type="transmembrane region" description="Helical" evidence="4">
    <location>
        <begin position="36"/>
        <end position="56"/>
    </location>
</feature>
<keyword evidence="4" id="KW-1133">Transmembrane helix</keyword>